<dbReference type="Gene3D" id="3.40.50.300">
    <property type="entry name" value="P-loop containing nucleotide triphosphate hydrolases"/>
    <property type="match status" value="1"/>
</dbReference>
<evidence type="ECO:0000313" key="6">
    <source>
        <dbReference type="EMBL" id="TGB02445.1"/>
    </source>
</evidence>
<keyword evidence="4" id="KW-0804">Transcription</keyword>
<evidence type="ECO:0000256" key="3">
    <source>
        <dbReference type="ARBA" id="ARBA00023015"/>
    </source>
</evidence>
<evidence type="ECO:0000259" key="5">
    <source>
        <dbReference type="PROSITE" id="PS50045"/>
    </source>
</evidence>
<dbReference type="Pfam" id="PF25601">
    <property type="entry name" value="AAA_lid_14"/>
    <property type="match status" value="1"/>
</dbReference>
<keyword evidence="3" id="KW-0805">Transcription regulation</keyword>
<dbReference type="PROSITE" id="PS50045">
    <property type="entry name" value="SIGMA54_INTERACT_4"/>
    <property type="match status" value="1"/>
</dbReference>
<dbReference type="InterPro" id="IPR058031">
    <property type="entry name" value="AAA_lid_NorR"/>
</dbReference>
<dbReference type="Gene3D" id="1.10.8.60">
    <property type="match status" value="1"/>
</dbReference>
<evidence type="ECO:0000256" key="4">
    <source>
        <dbReference type="ARBA" id="ARBA00023163"/>
    </source>
</evidence>
<evidence type="ECO:0000313" key="7">
    <source>
        <dbReference type="Proteomes" id="UP000297982"/>
    </source>
</evidence>
<dbReference type="RefSeq" id="WP_135328072.1">
    <property type="nucleotide sequence ID" value="NZ_SRJC01000003.1"/>
</dbReference>
<dbReference type="InterPro" id="IPR002197">
    <property type="entry name" value="HTH_Fis"/>
</dbReference>
<dbReference type="SUPFAM" id="SSF46689">
    <property type="entry name" value="Homeodomain-like"/>
    <property type="match status" value="1"/>
</dbReference>
<dbReference type="GO" id="GO:0006355">
    <property type="term" value="P:regulation of DNA-templated transcription"/>
    <property type="evidence" value="ECO:0007669"/>
    <property type="project" value="InterPro"/>
</dbReference>
<evidence type="ECO:0000256" key="1">
    <source>
        <dbReference type="ARBA" id="ARBA00022741"/>
    </source>
</evidence>
<dbReference type="GO" id="GO:0000156">
    <property type="term" value="F:phosphorelay response regulator activity"/>
    <property type="evidence" value="ECO:0007669"/>
    <property type="project" value="InterPro"/>
</dbReference>
<dbReference type="Gene3D" id="1.10.10.60">
    <property type="entry name" value="Homeodomain-like"/>
    <property type="match status" value="1"/>
</dbReference>
<dbReference type="Gene3D" id="3.40.50.2300">
    <property type="match status" value="1"/>
</dbReference>
<protein>
    <submittedName>
        <fullName evidence="6">Sigma-54-dependent Fis family transcriptional regulator</fullName>
    </submittedName>
</protein>
<dbReference type="Proteomes" id="UP000297982">
    <property type="component" value="Unassembled WGS sequence"/>
</dbReference>
<keyword evidence="1" id="KW-0547">Nucleotide-binding</keyword>
<reference evidence="6 7" key="1">
    <citation type="journal article" date="2003" name="Int. J. Syst. Evol. Microbiol.">
        <title>Halobacillus salinus sp. nov., isolated from a salt lake on the coast of the East Sea in Korea.</title>
        <authorList>
            <person name="Yoon J.H."/>
            <person name="Kang K.H."/>
            <person name="Park Y.H."/>
        </authorList>
    </citation>
    <scope>NUCLEOTIDE SEQUENCE [LARGE SCALE GENOMIC DNA]</scope>
    <source>
        <strain evidence="6 7">HSL-3</strain>
    </source>
</reference>
<dbReference type="GO" id="GO:0005524">
    <property type="term" value="F:ATP binding"/>
    <property type="evidence" value="ECO:0007669"/>
    <property type="project" value="UniProtKB-KW"/>
</dbReference>
<feature type="domain" description="Sigma-54 factor interaction" evidence="5">
    <location>
        <begin position="300"/>
        <end position="502"/>
    </location>
</feature>
<sequence length="579" mass="65751">MIKVLFIAPYHGLAEIVRKYHDFDKELLIDTKVGNLEEGIQAAREAESEGYDLIISRGGTARQIEDEVSIPVVDVKISGYDMLRIFALLKNMDGKSALVGFPNISQGASTICNILDMDVRTITIESRKEVTELLADLKEEGYSVIIGDVVTVRQAEQHGLQGILITSGKEAVIESFQEAKRLYQMKRKIQAQSFLYNEVFEHFPYPIVTLNQDQQVILANDLFRELEGSLDKKVVSSMIEKEKEKEKESWGVMPFGDKTYFVLGYPHLGGDSKMTFVFQERWLKEREGIAVLTNSFHIPISGSSHTANTLRENLKSYSELDRPIWIEGKPGTGKTMYARNLHFERYGQMAPLLMIDFAEVETDEATRLFQTEGMLLPNEASIVLKNIHRADKSSQLRSVVQELSKKYKIIILSEPSIQKMVEDDEFDFDLYYKLPSIKITLPDLSERIEDIKEMVQAFISWNHMNYGYEAIGIRGSALAELRNHSWRGNIAELKQVVDQLAMDTSEPYITKENVVSALGELGEGAEGTDVSSTIVLQGTLKEMEKQIINKVMEEENHNQSKVAQRLGMNRTTLWRKLNS</sequence>
<dbReference type="PANTHER" id="PTHR32071">
    <property type="entry name" value="TRANSCRIPTIONAL REGULATORY PROTEIN"/>
    <property type="match status" value="1"/>
</dbReference>
<dbReference type="InterPro" id="IPR002078">
    <property type="entry name" value="Sigma_54_int"/>
</dbReference>
<evidence type="ECO:0000256" key="2">
    <source>
        <dbReference type="ARBA" id="ARBA00022840"/>
    </source>
</evidence>
<dbReference type="Pfam" id="PF02954">
    <property type="entry name" value="HTH_8"/>
    <property type="match status" value="1"/>
</dbReference>
<comment type="caution">
    <text evidence="6">The sequence shown here is derived from an EMBL/GenBank/DDBJ whole genome shotgun (WGS) entry which is preliminary data.</text>
</comment>
<gene>
    <name evidence="6" type="ORF">E4663_13995</name>
</gene>
<dbReference type="SUPFAM" id="SSF52540">
    <property type="entry name" value="P-loop containing nucleoside triphosphate hydrolases"/>
    <property type="match status" value="1"/>
</dbReference>
<dbReference type="Pfam" id="PF14532">
    <property type="entry name" value="Sigma54_activ_2"/>
    <property type="match status" value="1"/>
</dbReference>
<dbReference type="EMBL" id="SRJC01000003">
    <property type="protein sequence ID" value="TGB02445.1"/>
    <property type="molecule type" value="Genomic_DNA"/>
</dbReference>
<dbReference type="InterPro" id="IPR010524">
    <property type="entry name" value="Sig_transdc_resp-reg_PrpR_N"/>
</dbReference>
<dbReference type="Gene3D" id="3.40.50.10660">
    <property type="entry name" value="PrpR receptor domain-like"/>
    <property type="match status" value="1"/>
</dbReference>
<dbReference type="AlphaFoldDB" id="A0A4Z0GXH8"/>
<dbReference type="InterPro" id="IPR009057">
    <property type="entry name" value="Homeodomain-like_sf"/>
</dbReference>
<dbReference type="SUPFAM" id="SSF159800">
    <property type="entry name" value="PrpR receptor domain-like"/>
    <property type="match status" value="1"/>
</dbReference>
<keyword evidence="2" id="KW-0067">ATP-binding</keyword>
<name>A0A4Z0GXH8_9BACI</name>
<dbReference type="PRINTS" id="PR01590">
    <property type="entry name" value="HTHFIS"/>
</dbReference>
<dbReference type="InterPro" id="IPR027417">
    <property type="entry name" value="P-loop_NTPase"/>
</dbReference>
<dbReference type="GO" id="GO:0043565">
    <property type="term" value="F:sequence-specific DNA binding"/>
    <property type="evidence" value="ECO:0007669"/>
    <property type="project" value="InterPro"/>
</dbReference>
<dbReference type="Pfam" id="PF06506">
    <property type="entry name" value="PrpR_N"/>
    <property type="match status" value="1"/>
</dbReference>
<keyword evidence="7" id="KW-1185">Reference proteome</keyword>
<organism evidence="6 7">
    <name type="scientific">Halobacillus salinus</name>
    <dbReference type="NCBI Taxonomy" id="192814"/>
    <lineage>
        <taxon>Bacteria</taxon>
        <taxon>Bacillati</taxon>
        <taxon>Bacillota</taxon>
        <taxon>Bacilli</taxon>
        <taxon>Bacillales</taxon>
        <taxon>Bacillaceae</taxon>
        <taxon>Halobacillus</taxon>
    </lineage>
</organism>
<proteinExistence type="predicted"/>
<accession>A0A4Z0GXH8</accession>